<name>A0A2P2K783_RHIMU</name>
<accession>A0A2P2K783</accession>
<evidence type="ECO:0000313" key="1">
    <source>
        <dbReference type="EMBL" id="MBX01572.1"/>
    </source>
</evidence>
<proteinExistence type="predicted"/>
<dbReference type="AlphaFoldDB" id="A0A2P2K783"/>
<organism evidence="1">
    <name type="scientific">Rhizophora mucronata</name>
    <name type="common">Asiatic mangrove</name>
    <dbReference type="NCBI Taxonomy" id="61149"/>
    <lineage>
        <taxon>Eukaryota</taxon>
        <taxon>Viridiplantae</taxon>
        <taxon>Streptophyta</taxon>
        <taxon>Embryophyta</taxon>
        <taxon>Tracheophyta</taxon>
        <taxon>Spermatophyta</taxon>
        <taxon>Magnoliopsida</taxon>
        <taxon>eudicotyledons</taxon>
        <taxon>Gunneridae</taxon>
        <taxon>Pentapetalae</taxon>
        <taxon>rosids</taxon>
        <taxon>fabids</taxon>
        <taxon>Malpighiales</taxon>
        <taxon>Rhizophoraceae</taxon>
        <taxon>Rhizophora</taxon>
    </lineage>
</organism>
<protein>
    <submittedName>
        <fullName evidence="1">Uncharacterized protein</fullName>
    </submittedName>
</protein>
<reference evidence="1" key="1">
    <citation type="submission" date="2018-02" db="EMBL/GenBank/DDBJ databases">
        <title>Rhizophora mucronata_Transcriptome.</title>
        <authorList>
            <person name="Meera S.P."/>
            <person name="Sreeshan A."/>
            <person name="Augustine A."/>
        </authorList>
    </citation>
    <scope>NUCLEOTIDE SEQUENCE</scope>
    <source>
        <tissue evidence="1">Leaf</tissue>
    </source>
</reference>
<sequence>MLTEKFSHDCCRSLTRTVMDFISCTLFGCFHFIWWPNLSSSLRLCLIKQLVLT</sequence>
<dbReference type="EMBL" id="GGEC01021088">
    <property type="protein sequence ID" value="MBX01572.1"/>
    <property type="molecule type" value="Transcribed_RNA"/>
</dbReference>